<dbReference type="InterPro" id="IPR001680">
    <property type="entry name" value="WD40_rpt"/>
</dbReference>
<evidence type="ECO:0000256" key="2">
    <source>
        <dbReference type="ARBA" id="ARBA00022737"/>
    </source>
</evidence>
<accession>A0ABM3LGJ4</accession>
<reference evidence="5" key="1">
    <citation type="submission" date="2025-08" db="UniProtKB">
        <authorList>
            <consortium name="RefSeq"/>
        </authorList>
    </citation>
    <scope>IDENTIFICATION</scope>
</reference>
<feature type="repeat" description="WD" evidence="3">
    <location>
        <begin position="58"/>
        <end position="89"/>
    </location>
</feature>
<dbReference type="PROSITE" id="PS50082">
    <property type="entry name" value="WD_REPEATS_2"/>
    <property type="match status" value="6"/>
</dbReference>
<dbReference type="RefSeq" id="XP_052738188.1">
    <property type="nucleotide sequence ID" value="XM_052882228.1"/>
</dbReference>
<dbReference type="GeneID" id="112048715"/>
<dbReference type="PANTHER" id="PTHR19879:SF9">
    <property type="entry name" value="TRANSCRIPTION INITIATION FACTOR TFIID SUBUNIT 5"/>
    <property type="match status" value="1"/>
</dbReference>
<dbReference type="InterPro" id="IPR019775">
    <property type="entry name" value="WD40_repeat_CS"/>
</dbReference>
<feature type="repeat" description="WD" evidence="3">
    <location>
        <begin position="100"/>
        <end position="141"/>
    </location>
</feature>
<dbReference type="SUPFAM" id="SSF50978">
    <property type="entry name" value="WD40 repeat-like"/>
    <property type="match status" value="1"/>
</dbReference>
<dbReference type="PANTHER" id="PTHR19879">
    <property type="entry name" value="TRANSCRIPTION INITIATION FACTOR TFIID"/>
    <property type="match status" value="1"/>
</dbReference>
<name>A0ABM3LGJ4_BICAN</name>
<protein>
    <submittedName>
        <fullName evidence="5">POC1 centriolar protein homolog A</fullName>
    </submittedName>
</protein>
<evidence type="ECO:0000313" key="4">
    <source>
        <dbReference type="Proteomes" id="UP001652582"/>
    </source>
</evidence>
<proteinExistence type="predicted"/>
<evidence type="ECO:0000256" key="1">
    <source>
        <dbReference type="ARBA" id="ARBA00022574"/>
    </source>
</evidence>
<feature type="repeat" description="WD" evidence="3">
    <location>
        <begin position="268"/>
        <end position="293"/>
    </location>
</feature>
<sequence length="538" mass="59224">MDCNSMCLDPSLEKQLTGHRNSITALFYNRNEKQLASSSLDNSILLWDLCGTMKSYRFQGHDEAVTDVTFSPSGKYMASASRDKTVRIWVPTVTGSTGMFKAHSQTVRSVQYSPDGSKIITASDDKIVKIWSSDKHKFIASFVGHTNWVRRAAMSSDGSVIASCSDDKSTKLWNPDTAECIHTYKDQNSHGMYLAWHPSSCYIAVGTSKGNIKLYDVRTHNLVQYYSVHNDAVTQLAFHPSGSYILTASKDGKMKILDLLEGHPIFTLSGHNGAVNAVTFSPSGQSFASAGDDKMGVKMWYLCYHSKKYPVTNFAHIDNAIDVANESVRNASFQEGAPNAHSTAIDSMWQSEYHGSRPNSANVGNSQNVIGNTNSECHGECESAACLSYSVGHISHIPRTPPTPGTYTVPKIINKSIGTEKNYEDIYGMIKLGDNDVCYTSGTIEWVGRKRSFPINSGFKILGQTNRQISEPVVKKVKRLNTTFTSGLDKLDKIKECECADVLPTVNAIVDHLNALHEAVDLVDLRLNTLEDAISKND</sequence>
<feature type="repeat" description="WD" evidence="3">
    <location>
        <begin position="16"/>
        <end position="49"/>
    </location>
</feature>
<evidence type="ECO:0000256" key="3">
    <source>
        <dbReference type="PROSITE-ProRule" id="PRU00221"/>
    </source>
</evidence>
<dbReference type="Pfam" id="PF00400">
    <property type="entry name" value="WD40"/>
    <property type="match status" value="7"/>
</dbReference>
<dbReference type="InterPro" id="IPR020472">
    <property type="entry name" value="WD40_PAC1"/>
</dbReference>
<gene>
    <name evidence="5" type="primary">LOC112048715</name>
</gene>
<feature type="repeat" description="WD" evidence="3">
    <location>
        <begin position="226"/>
        <end position="267"/>
    </location>
</feature>
<keyword evidence="4" id="KW-1185">Reference proteome</keyword>
<dbReference type="PRINTS" id="PR00320">
    <property type="entry name" value="GPROTEINBRPT"/>
</dbReference>
<evidence type="ECO:0000313" key="5">
    <source>
        <dbReference type="RefSeq" id="XP_052738188.1"/>
    </source>
</evidence>
<organism evidence="4 5">
    <name type="scientific">Bicyclus anynana</name>
    <name type="common">Squinting bush brown butterfly</name>
    <dbReference type="NCBI Taxonomy" id="110368"/>
    <lineage>
        <taxon>Eukaryota</taxon>
        <taxon>Metazoa</taxon>
        <taxon>Ecdysozoa</taxon>
        <taxon>Arthropoda</taxon>
        <taxon>Hexapoda</taxon>
        <taxon>Insecta</taxon>
        <taxon>Pterygota</taxon>
        <taxon>Neoptera</taxon>
        <taxon>Endopterygota</taxon>
        <taxon>Lepidoptera</taxon>
        <taxon>Glossata</taxon>
        <taxon>Ditrysia</taxon>
        <taxon>Papilionoidea</taxon>
        <taxon>Nymphalidae</taxon>
        <taxon>Satyrinae</taxon>
        <taxon>Satyrini</taxon>
        <taxon>Mycalesina</taxon>
        <taxon>Bicyclus</taxon>
    </lineage>
</organism>
<keyword evidence="1 3" id="KW-0853">WD repeat</keyword>
<dbReference type="Gene3D" id="2.130.10.10">
    <property type="entry name" value="YVTN repeat-like/Quinoprotein amine dehydrogenase"/>
    <property type="match status" value="3"/>
</dbReference>
<dbReference type="PROSITE" id="PS50294">
    <property type="entry name" value="WD_REPEATS_REGION"/>
    <property type="match status" value="5"/>
</dbReference>
<dbReference type="PROSITE" id="PS00678">
    <property type="entry name" value="WD_REPEATS_1"/>
    <property type="match status" value="1"/>
</dbReference>
<dbReference type="CDD" id="cd00200">
    <property type="entry name" value="WD40"/>
    <property type="match status" value="1"/>
</dbReference>
<dbReference type="InterPro" id="IPR015943">
    <property type="entry name" value="WD40/YVTN_repeat-like_dom_sf"/>
</dbReference>
<dbReference type="SMART" id="SM00320">
    <property type="entry name" value="WD40"/>
    <property type="match status" value="7"/>
</dbReference>
<dbReference type="Proteomes" id="UP001652582">
    <property type="component" value="Chromosome 6"/>
</dbReference>
<keyword evidence="2" id="KW-0677">Repeat</keyword>
<dbReference type="InterPro" id="IPR036322">
    <property type="entry name" value="WD40_repeat_dom_sf"/>
</dbReference>
<feature type="repeat" description="WD" evidence="3">
    <location>
        <begin position="142"/>
        <end position="183"/>
    </location>
</feature>